<dbReference type="InterPro" id="IPR003660">
    <property type="entry name" value="HAMP_dom"/>
</dbReference>
<reference evidence="11" key="1">
    <citation type="journal article" date="2014" name="Int. J. Syst. Evol. Microbiol.">
        <title>Complete genome sequence of Corynebacterium casei LMG S-19264T (=DSM 44701T), isolated from a smear-ripened cheese.</title>
        <authorList>
            <consortium name="US DOE Joint Genome Institute (JGI-PGF)"/>
            <person name="Walter F."/>
            <person name="Albersmeier A."/>
            <person name="Kalinowski J."/>
            <person name="Ruckert C."/>
        </authorList>
    </citation>
    <scope>NUCLEOTIDE SEQUENCE</scope>
    <source>
        <strain evidence="11">KCTC 42651</strain>
    </source>
</reference>
<evidence type="ECO:0000259" key="9">
    <source>
        <dbReference type="PROSITE" id="PS50192"/>
    </source>
</evidence>
<dbReference type="AlphaFoldDB" id="A0A918XP26"/>
<feature type="domain" description="Methyl-accepting transducer" evidence="8">
    <location>
        <begin position="315"/>
        <end position="551"/>
    </location>
</feature>
<gene>
    <name evidence="11" type="ORF">GCM10017083_07410</name>
</gene>
<protein>
    <submittedName>
        <fullName evidence="11">Methyl-accepting chemotaxis protein</fullName>
    </submittedName>
</protein>
<keyword evidence="6" id="KW-0175">Coiled coil</keyword>
<evidence type="ECO:0000256" key="7">
    <source>
        <dbReference type="SAM" id="Phobius"/>
    </source>
</evidence>
<dbReference type="PROSITE" id="PS50885">
    <property type="entry name" value="HAMP"/>
    <property type="match status" value="1"/>
</dbReference>
<feature type="domain" description="HAMP" evidence="10">
    <location>
        <begin position="221"/>
        <end position="274"/>
    </location>
</feature>
<reference evidence="11" key="2">
    <citation type="submission" date="2020-09" db="EMBL/GenBank/DDBJ databases">
        <authorList>
            <person name="Sun Q."/>
            <person name="Kim S."/>
        </authorList>
    </citation>
    <scope>NUCLEOTIDE SEQUENCE</scope>
    <source>
        <strain evidence="11">KCTC 42651</strain>
    </source>
</reference>
<comment type="caution">
    <text evidence="11">The sequence shown here is derived from an EMBL/GenBank/DDBJ whole genome shotgun (WGS) entry which is preliminary data.</text>
</comment>
<evidence type="ECO:0000256" key="5">
    <source>
        <dbReference type="PROSITE-ProRule" id="PRU00284"/>
    </source>
</evidence>
<sequence length="571" mass="59196">MSLVNIPISAKIFSIIAVLGAAVLAVAGVGISALHTLDEIAAEVEHSAEEAVEGLRLSQLVTTLNRSEYIIAAEPSPDRIAEMQSVIAQEKAELEARLASARALTAATETELLAVLERVEAGFAGYRRGVEAMLKIVAGAGASVEISETQHRIVEAVRANQGAAQNLNSTIREYVALAEARAHAEAARADETYERIRAIMIAVSAAGLVLGTALGMAIARYGIVEPIRRVVSALKELATGNLAAEVFGVGRRDEIGAIAGAMQVFKDSMIRTRQLEEDAAEAERRAAAEQARAMNALADRFEESVGAIVEAVSSAATELEAAAQTLNSSLEETNSQAGTVAAAADEASANVETVATACEELAASVREIGQQVAQSSTISSRAVDDAERTRVTAEGLVVTSQKIGEVVELIQDIAERTNLLALNATIEAARAGEAGKGFAVVAEEVKNLATQTARATEGITAQVGEVQDVTRRTASAIEGIARVIGESRDIAAAIASAVEEQGSATQEIARNVQQASAGTNEVSGAIAQVSQAAAEGGSAASQVLSAARELAESASSLRRQVGEFVSRVRVA</sequence>
<keyword evidence="12" id="KW-1185">Reference proteome</keyword>
<dbReference type="RefSeq" id="WP_189987592.1">
    <property type="nucleotide sequence ID" value="NZ_BMZS01000002.1"/>
</dbReference>
<dbReference type="GO" id="GO:0007165">
    <property type="term" value="P:signal transduction"/>
    <property type="evidence" value="ECO:0007669"/>
    <property type="project" value="UniProtKB-KW"/>
</dbReference>
<keyword evidence="3 5" id="KW-0807">Transducer</keyword>
<dbReference type="PROSITE" id="PS50111">
    <property type="entry name" value="CHEMOTAXIS_TRANSDUC_2"/>
    <property type="match status" value="1"/>
</dbReference>
<feature type="coiled-coil region" evidence="6">
    <location>
        <begin position="265"/>
        <end position="336"/>
    </location>
</feature>
<dbReference type="Pfam" id="PF00015">
    <property type="entry name" value="MCPsignal"/>
    <property type="match status" value="1"/>
</dbReference>
<keyword evidence="7" id="KW-0472">Membrane</keyword>
<evidence type="ECO:0000256" key="4">
    <source>
        <dbReference type="ARBA" id="ARBA00029447"/>
    </source>
</evidence>
<keyword evidence="2" id="KW-1003">Cell membrane</keyword>
<comment type="subcellular location">
    <subcellularLocation>
        <location evidence="1">Cell inner membrane</location>
        <topology evidence="1">Multi-pass membrane protein</topology>
    </subcellularLocation>
</comment>
<dbReference type="InterPro" id="IPR000727">
    <property type="entry name" value="T_SNARE_dom"/>
</dbReference>
<keyword evidence="2" id="KW-0997">Cell inner membrane</keyword>
<dbReference type="Gene3D" id="1.10.287.950">
    <property type="entry name" value="Methyl-accepting chemotaxis protein"/>
    <property type="match status" value="1"/>
</dbReference>
<dbReference type="PROSITE" id="PS50192">
    <property type="entry name" value="T_SNARE"/>
    <property type="match status" value="1"/>
</dbReference>
<feature type="transmembrane region" description="Helical" evidence="7">
    <location>
        <begin position="12"/>
        <end position="34"/>
    </location>
</feature>
<dbReference type="Pfam" id="PF00672">
    <property type="entry name" value="HAMP"/>
    <property type="match status" value="1"/>
</dbReference>
<name>A0A918XP26_9PROT</name>
<dbReference type="SMART" id="SM00283">
    <property type="entry name" value="MA"/>
    <property type="match status" value="1"/>
</dbReference>
<dbReference type="PANTHER" id="PTHR32089">
    <property type="entry name" value="METHYL-ACCEPTING CHEMOTAXIS PROTEIN MCPB"/>
    <property type="match status" value="1"/>
</dbReference>
<organism evidence="11 12">
    <name type="scientific">Thalassobaculum fulvum</name>
    <dbReference type="NCBI Taxonomy" id="1633335"/>
    <lineage>
        <taxon>Bacteria</taxon>
        <taxon>Pseudomonadati</taxon>
        <taxon>Pseudomonadota</taxon>
        <taxon>Alphaproteobacteria</taxon>
        <taxon>Rhodospirillales</taxon>
        <taxon>Thalassobaculaceae</taxon>
        <taxon>Thalassobaculum</taxon>
    </lineage>
</organism>
<proteinExistence type="inferred from homology"/>
<evidence type="ECO:0000256" key="3">
    <source>
        <dbReference type="ARBA" id="ARBA00023224"/>
    </source>
</evidence>
<dbReference type="CDD" id="cd06225">
    <property type="entry name" value="HAMP"/>
    <property type="match status" value="1"/>
</dbReference>
<keyword evidence="7" id="KW-0812">Transmembrane</keyword>
<evidence type="ECO:0000256" key="1">
    <source>
        <dbReference type="ARBA" id="ARBA00004429"/>
    </source>
</evidence>
<dbReference type="EMBL" id="BMZS01000002">
    <property type="protein sequence ID" value="GHD42407.1"/>
    <property type="molecule type" value="Genomic_DNA"/>
</dbReference>
<feature type="transmembrane region" description="Helical" evidence="7">
    <location>
        <begin position="198"/>
        <end position="219"/>
    </location>
</feature>
<evidence type="ECO:0000313" key="11">
    <source>
        <dbReference type="EMBL" id="GHD42407.1"/>
    </source>
</evidence>
<feature type="domain" description="T-SNARE coiled-coil homology" evidence="9">
    <location>
        <begin position="467"/>
        <end position="529"/>
    </location>
</feature>
<dbReference type="SMART" id="SM00304">
    <property type="entry name" value="HAMP"/>
    <property type="match status" value="1"/>
</dbReference>
<dbReference type="PANTHER" id="PTHR32089:SF112">
    <property type="entry name" value="LYSOZYME-LIKE PROTEIN-RELATED"/>
    <property type="match status" value="1"/>
</dbReference>
<comment type="similarity">
    <text evidence="4">Belongs to the methyl-accepting chemotaxis (MCP) protein family.</text>
</comment>
<evidence type="ECO:0000259" key="8">
    <source>
        <dbReference type="PROSITE" id="PS50111"/>
    </source>
</evidence>
<dbReference type="Gene3D" id="6.10.340.10">
    <property type="match status" value="1"/>
</dbReference>
<evidence type="ECO:0000256" key="6">
    <source>
        <dbReference type="SAM" id="Coils"/>
    </source>
</evidence>
<dbReference type="GO" id="GO:0005886">
    <property type="term" value="C:plasma membrane"/>
    <property type="evidence" value="ECO:0007669"/>
    <property type="project" value="UniProtKB-SubCell"/>
</dbReference>
<keyword evidence="7" id="KW-1133">Transmembrane helix</keyword>
<dbReference type="Proteomes" id="UP000630353">
    <property type="component" value="Unassembled WGS sequence"/>
</dbReference>
<evidence type="ECO:0000256" key="2">
    <source>
        <dbReference type="ARBA" id="ARBA00022519"/>
    </source>
</evidence>
<dbReference type="SUPFAM" id="SSF58104">
    <property type="entry name" value="Methyl-accepting chemotaxis protein (MCP) signaling domain"/>
    <property type="match status" value="1"/>
</dbReference>
<evidence type="ECO:0000259" key="10">
    <source>
        <dbReference type="PROSITE" id="PS50885"/>
    </source>
</evidence>
<evidence type="ECO:0000313" key="12">
    <source>
        <dbReference type="Proteomes" id="UP000630353"/>
    </source>
</evidence>
<dbReference type="InterPro" id="IPR004089">
    <property type="entry name" value="MCPsignal_dom"/>
</dbReference>
<accession>A0A918XP26</accession>